<protein>
    <recommendedName>
        <fullName evidence="8">Proline--tRNA ligase</fullName>
        <ecNumber evidence="8">6.1.1.15</ecNumber>
    </recommendedName>
    <alternativeName>
        <fullName evidence="8">Prolyl-tRNA synthetase</fullName>
        <shortName evidence="8">ProRS</shortName>
    </alternativeName>
</protein>
<evidence type="ECO:0000313" key="10">
    <source>
        <dbReference type="EMBL" id="BED91949.1"/>
    </source>
</evidence>
<dbReference type="GO" id="GO:0004827">
    <property type="term" value="F:proline-tRNA ligase activity"/>
    <property type="evidence" value="ECO:0007669"/>
    <property type="project" value="UniProtKB-UniRule"/>
</dbReference>
<evidence type="ECO:0000256" key="6">
    <source>
        <dbReference type="ARBA" id="ARBA00023146"/>
    </source>
</evidence>
<comment type="similarity">
    <text evidence="8">Belongs to the class-II aminoacyl-tRNA synthetase family. ProS type 3 subfamily.</text>
</comment>
<gene>
    <name evidence="8" type="primary">proS</name>
    <name evidence="10" type="ORF">CfP315_0506</name>
</gene>
<dbReference type="PROSITE" id="PS50862">
    <property type="entry name" value="AA_TRNA_LIGASE_II"/>
    <property type="match status" value="1"/>
</dbReference>
<dbReference type="Pfam" id="PF09180">
    <property type="entry name" value="ProRS-C_1"/>
    <property type="match status" value="1"/>
</dbReference>
<comment type="function">
    <text evidence="8">Catalyzes the attachment of proline to tRNA(Pro) in a two-step reaction: proline is first activated by ATP to form Pro-AMP and then transferred to the acceptor end of tRNA(Pro).</text>
</comment>
<sequence length="474" mass="55083">MAHRIPVVVQVIEDFSKWYTDVLKKSELVDYSGVRGCVIMRPYACSMWENITSILDKRFKEIGVENVSMPMFIPESMLQKEKNHIEGFAPEVAWVTHGGQEELTERLCVRPTSEVMFCSHFSRIVNSWRDLPKLYNQWCSVVRWEKSSRPFLRSIEIHWQEGHTIHESPGEANDFSLKILNIYKEFLEEKLCIPLICGKKTESEKFAGAKITYTIECMMKDGKSLQTATSHYFGNEFTKVFNVKFQTKENKSDFAYYTSWGITTRTIGAIIMVHGDKDGLVLPPDVAPIQIIIIPIKDSNEVKFKVSEVFNLLRTKYRIKIDEKEESVGCKFANSELRGIPIRIEIGPRDISNNVFVLVRRDNRKKEICKFETILEKIECTINDIKLNLYNSALKRFNSNILNLNSLEEFEKTARIRDCFIKSYWCGSEKCENYIKDKFGYGSRCIPFEENIEEGSCIVCNKKCDTKLYWAKSY</sequence>
<dbReference type="EC" id="6.1.1.15" evidence="8"/>
<dbReference type="GO" id="GO:0017101">
    <property type="term" value="C:aminoacyl-tRNA synthetase multienzyme complex"/>
    <property type="evidence" value="ECO:0007669"/>
    <property type="project" value="TreeGrafter"/>
</dbReference>
<dbReference type="SUPFAM" id="SSF64586">
    <property type="entry name" value="C-terminal domain of ProRS"/>
    <property type="match status" value="1"/>
</dbReference>
<dbReference type="EMBL" id="AP027924">
    <property type="protein sequence ID" value="BED91949.1"/>
    <property type="molecule type" value="Genomic_DNA"/>
</dbReference>
<dbReference type="CDD" id="cd00778">
    <property type="entry name" value="ProRS_core_arch_euk"/>
    <property type="match status" value="1"/>
</dbReference>
<dbReference type="InterPro" id="IPR002314">
    <property type="entry name" value="aa-tRNA-synt_IIb"/>
</dbReference>
<evidence type="ECO:0000256" key="1">
    <source>
        <dbReference type="ARBA" id="ARBA00022490"/>
    </source>
</evidence>
<comment type="domain">
    <text evidence="8">Consists of three domains: the N-terminal catalytic domain, the anticodon-binding domain and the C-terminal extension.</text>
</comment>
<dbReference type="GO" id="GO:0016740">
    <property type="term" value="F:transferase activity"/>
    <property type="evidence" value="ECO:0007669"/>
    <property type="project" value="UniProtKB-ARBA"/>
</dbReference>
<dbReference type="InterPro" id="IPR004154">
    <property type="entry name" value="Anticodon-bd"/>
</dbReference>
<keyword evidence="2 8" id="KW-0436">Ligase</keyword>
<organism evidence="10">
    <name type="scientific">Candidatus Improbicoccus pseudotrichonymphae</name>
    <dbReference type="NCBI Taxonomy" id="3033792"/>
    <lineage>
        <taxon>Bacteria</taxon>
        <taxon>Bacillati</taxon>
        <taxon>Bacillota</taxon>
        <taxon>Clostridia</taxon>
        <taxon>Candidatus Improbicoccus</taxon>
    </lineage>
</organism>
<evidence type="ECO:0000256" key="8">
    <source>
        <dbReference type="HAMAP-Rule" id="MF_01571"/>
    </source>
</evidence>
<name>A0AA48KZ52_9FIRM</name>
<dbReference type="HAMAP" id="MF_01571">
    <property type="entry name" value="Pro_tRNA_synth_type3"/>
    <property type="match status" value="1"/>
</dbReference>
<dbReference type="InterPro" id="IPR036621">
    <property type="entry name" value="Anticodon-bd_dom_sf"/>
</dbReference>
<dbReference type="AlphaFoldDB" id="A0AA48KZ52"/>
<dbReference type="InterPro" id="IPR017449">
    <property type="entry name" value="Pro-tRNA_synth_II"/>
</dbReference>
<dbReference type="SMART" id="SM00946">
    <property type="entry name" value="ProRS-C_1"/>
    <property type="match status" value="1"/>
</dbReference>
<keyword evidence="1 8" id="KW-0963">Cytoplasm</keyword>
<evidence type="ECO:0000256" key="2">
    <source>
        <dbReference type="ARBA" id="ARBA00022598"/>
    </source>
</evidence>
<dbReference type="NCBIfam" id="TIGR00408">
    <property type="entry name" value="proS_fam_I"/>
    <property type="match status" value="1"/>
</dbReference>
<dbReference type="GO" id="GO:0005524">
    <property type="term" value="F:ATP binding"/>
    <property type="evidence" value="ECO:0007669"/>
    <property type="project" value="UniProtKB-UniRule"/>
</dbReference>
<comment type="catalytic activity">
    <reaction evidence="7 8">
        <text>tRNA(Pro) + L-proline + ATP = L-prolyl-tRNA(Pro) + AMP + diphosphate</text>
        <dbReference type="Rhea" id="RHEA:14305"/>
        <dbReference type="Rhea" id="RHEA-COMP:9700"/>
        <dbReference type="Rhea" id="RHEA-COMP:9702"/>
        <dbReference type="ChEBI" id="CHEBI:30616"/>
        <dbReference type="ChEBI" id="CHEBI:33019"/>
        <dbReference type="ChEBI" id="CHEBI:60039"/>
        <dbReference type="ChEBI" id="CHEBI:78442"/>
        <dbReference type="ChEBI" id="CHEBI:78532"/>
        <dbReference type="ChEBI" id="CHEBI:456215"/>
        <dbReference type="EC" id="6.1.1.15"/>
    </reaction>
</comment>
<dbReference type="PANTHER" id="PTHR43382:SF2">
    <property type="entry name" value="BIFUNCTIONAL GLUTAMATE_PROLINE--TRNA LIGASE"/>
    <property type="match status" value="1"/>
</dbReference>
<dbReference type="Proteomes" id="UP001337580">
    <property type="component" value="Chromosome"/>
</dbReference>
<evidence type="ECO:0000256" key="5">
    <source>
        <dbReference type="ARBA" id="ARBA00022917"/>
    </source>
</evidence>
<dbReference type="Gene3D" id="3.30.110.30">
    <property type="entry name" value="C-terminal domain of ProRS"/>
    <property type="match status" value="1"/>
</dbReference>
<dbReference type="SUPFAM" id="SSF52954">
    <property type="entry name" value="Class II aaRS ABD-related"/>
    <property type="match status" value="1"/>
</dbReference>
<dbReference type="GO" id="GO:0006433">
    <property type="term" value="P:prolyl-tRNA aminoacylation"/>
    <property type="evidence" value="ECO:0007669"/>
    <property type="project" value="UniProtKB-UniRule"/>
</dbReference>
<dbReference type="GO" id="GO:0005737">
    <property type="term" value="C:cytoplasm"/>
    <property type="evidence" value="ECO:0007669"/>
    <property type="project" value="UniProtKB-SubCell"/>
</dbReference>
<keyword evidence="3 8" id="KW-0547">Nucleotide-binding</keyword>
<keyword evidence="6 8" id="KW-0030">Aminoacyl-tRNA synthetase</keyword>
<dbReference type="InterPro" id="IPR006195">
    <property type="entry name" value="aa-tRNA-synth_II"/>
</dbReference>
<dbReference type="InterPro" id="IPR033721">
    <property type="entry name" value="ProRS_core_arch_euk"/>
</dbReference>
<dbReference type="Gene3D" id="3.40.50.800">
    <property type="entry name" value="Anticodon-binding domain"/>
    <property type="match status" value="1"/>
</dbReference>
<dbReference type="InterPro" id="IPR016061">
    <property type="entry name" value="Pro-tRNA_ligase_II_C"/>
</dbReference>
<dbReference type="Gene3D" id="3.30.930.10">
    <property type="entry name" value="Bira Bifunctional Protein, Domain 2"/>
    <property type="match status" value="1"/>
</dbReference>
<dbReference type="InterPro" id="IPR002316">
    <property type="entry name" value="Pro-tRNA-ligase_IIa"/>
</dbReference>
<reference evidence="10" key="1">
    <citation type="journal article" date="2023" name="ISME J.">
        <title>Emergence of putative energy parasites within Clostridia revealed by genome analysis of a novel endosymbiotic clade.</title>
        <authorList>
            <person name="Takahashi K."/>
            <person name="Kuwahara H."/>
            <person name="Horikawa Y."/>
            <person name="Izawa K."/>
            <person name="Kato D."/>
            <person name="Inagaki T."/>
            <person name="Yuki M."/>
            <person name="Ohkuma M."/>
            <person name="Hongoh Y."/>
        </authorList>
    </citation>
    <scope>NUCLEOTIDE SEQUENCE</scope>
    <source>
        <strain evidence="10">CfP3-15</strain>
    </source>
</reference>
<keyword evidence="5 8" id="KW-0648">Protein biosynthesis</keyword>
<dbReference type="KEGG" id="ips:CfP315_0506"/>
<dbReference type="FunFam" id="3.30.930.10:FF:000037">
    <property type="entry name" value="Proline--tRNA ligase"/>
    <property type="match status" value="1"/>
</dbReference>
<dbReference type="SUPFAM" id="SSF55681">
    <property type="entry name" value="Class II aaRS and biotin synthetases"/>
    <property type="match status" value="1"/>
</dbReference>
<dbReference type="PRINTS" id="PR01046">
    <property type="entry name" value="TRNASYNTHPRO"/>
</dbReference>
<comment type="subunit">
    <text evidence="8">Homodimer.</text>
</comment>
<comment type="subcellular location">
    <subcellularLocation>
        <location evidence="8">Cytoplasm</location>
    </subcellularLocation>
</comment>
<evidence type="ECO:0000256" key="4">
    <source>
        <dbReference type="ARBA" id="ARBA00022840"/>
    </source>
</evidence>
<keyword evidence="4 8" id="KW-0067">ATP-binding</keyword>
<proteinExistence type="inferred from homology"/>
<dbReference type="InterPro" id="IPR004499">
    <property type="entry name" value="Pro-tRNA-ligase_IIa_arc-type"/>
</dbReference>
<dbReference type="InterPro" id="IPR045864">
    <property type="entry name" value="aa-tRNA-synth_II/BPL/LPL"/>
</dbReference>
<evidence type="ECO:0000256" key="7">
    <source>
        <dbReference type="ARBA" id="ARBA00047671"/>
    </source>
</evidence>
<dbReference type="Pfam" id="PF03129">
    <property type="entry name" value="HGTP_anticodon"/>
    <property type="match status" value="1"/>
</dbReference>
<feature type="domain" description="Aminoacyl-transfer RNA synthetases class-II family profile" evidence="9">
    <location>
        <begin position="47"/>
        <end position="284"/>
    </location>
</feature>
<evidence type="ECO:0000256" key="3">
    <source>
        <dbReference type="ARBA" id="ARBA00022741"/>
    </source>
</evidence>
<accession>A0AA48KZ52</accession>
<dbReference type="GO" id="GO:0140096">
    <property type="term" value="F:catalytic activity, acting on a protein"/>
    <property type="evidence" value="ECO:0007669"/>
    <property type="project" value="UniProtKB-ARBA"/>
</dbReference>
<evidence type="ECO:0000259" key="9">
    <source>
        <dbReference type="PROSITE" id="PS50862"/>
    </source>
</evidence>
<dbReference type="PANTHER" id="PTHR43382">
    <property type="entry name" value="PROLYL-TRNA SYNTHETASE"/>
    <property type="match status" value="1"/>
</dbReference>
<dbReference type="Pfam" id="PF00587">
    <property type="entry name" value="tRNA-synt_2b"/>
    <property type="match status" value="1"/>
</dbReference>